<dbReference type="PANTHER" id="PTHR43782:SF3">
    <property type="entry name" value="ARGINASE"/>
    <property type="match status" value="1"/>
</dbReference>
<organism evidence="12">
    <name type="scientific">Naegleria gruberi</name>
    <name type="common">Amoeba</name>
    <dbReference type="NCBI Taxonomy" id="5762"/>
    <lineage>
        <taxon>Eukaryota</taxon>
        <taxon>Discoba</taxon>
        <taxon>Heterolobosea</taxon>
        <taxon>Tetramitia</taxon>
        <taxon>Eutetramitia</taxon>
        <taxon>Vahlkampfiidae</taxon>
        <taxon>Naegleria</taxon>
    </lineage>
</organism>
<dbReference type="AlphaFoldDB" id="D2V2Z1"/>
<dbReference type="eggNOG" id="KOG2965">
    <property type="taxonomic scope" value="Eukaryota"/>
</dbReference>
<dbReference type="Gene3D" id="3.40.800.10">
    <property type="entry name" value="Ureohydrolase domain"/>
    <property type="match status" value="1"/>
</dbReference>
<evidence type="ECO:0000256" key="1">
    <source>
        <dbReference type="ARBA" id="ARBA00001936"/>
    </source>
</evidence>
<evidence type="ECO:0000256" key="2">
    <source>
        <dbReference type="ARBA" id="ARBA00005098"/>
    </source>
</evidence>
<dbReference type="OMA" id="YKEFRYA"/>
<dbReference type="RefSeq" id="XP_002681279.1">
    <property type="nucleotide sequence ID" value="XM_002681233.1"/>
</dbReference>
<sequence>MVRNQQYEDEDSVNQSVVILESWCSVGQRREGVERGAFHLLDTQQLNHLPIIRIDQENSSSTTSSPDSALCNRAIVAEEEICHNQRRVASFNQQIAQTIDNLFNTTSEKKPFIVNIGGDHSVAIGSIYAMMKQYPDLRVLWVDAHADINTPKGSMSKNMHGMPLAFLCGESILGQERKSLVGFEWMNEEISLDVSSRLAYLGLRDVDDFEHGILEKFNIKHFTASQIHQFGIGNCLEECFTHLNLKNSQLPLFLSFDVDGIDPEFTPSTGTAVENGISHQDGIMICKKCGEYSNFVGMDLVEVNPSIGDEEQVEKTILNSMHYITTAVERRL</sequence>
<evidence type="ECO:0000256" key="9">
    <source>
        <dbReference type="PROSITE-ProRule" id="PRU00742"/>
    </source>
</evidence>
<evidence type="ECO:0000313" key="12">
    <source>
        <dbReference type="Proteomes" id="UP000006671"/>
    </source>
</evidence>
<evidence type="ECO:0000256" key="4">
    <source>
        <dbReference type="ARBA" id="ARBA00018123"/>
    </source>
</evidence>
<evidence type="ECO:0000256" key="10">
    <source>
        <dbReference type="RuleBase" id="RU003684"/>
    </source>
</evidence>
<name>D2V2Z1_NAEGR</name>
<dbReference type="GO" id="GO:0000050">
    <property type="term" value="P:urea cycle"/>
    <property type="evidence" value="ECO:0007669"/>
    <property type="project" value="UniProtKB-UniPathway"/>
</dbReference>
<evidence type="ECO:0000256" key="7">
    <source>
        <dbReference type="ARBA" id="ARBA00022801"/>
    </source>
</evidence>
<dbReference type="STRING" id="5762.D2V2Z1"/>
<reference evidence="11 12" key="1">
    <citation type="journal article" date="2010" name="Cell">
        <title>The genome of Naegleria gruberi illuminates early eukaryotic versatility.</title>
        <authorList>
            <person name="Fritz-Laylin L.K."/>
            <person name="Prochnik S.E."/>
            <person name="Ginger M.L."/>
            <person name="Dacks J.B."/>
            <person name="Carpenter M.L."/>
            <person name="Field M.C."/>
            <person name="Kuo A."/>
            <person name="Paredez A."/>
            <person name="Chapman J."/>
            <person name="Pham J."/>
            <person name="Shu S."/>
            <person name="Neupane R."/>
            <person name="Cipriano M."/>
            <person name="Mancuso J."/>
            <person name="Tu H."/>
            <person name="Salamov A."/>
            <person name="Lindquist E."/>
            <person name="Shapiro H."/>
            <person name="Lucas S."/>
            <person name="Grigoriev I.V."/>
            <person name="Cande W.Z."/>
            <person name="Fulton C."/>
            <person name="Rokhsar D.S."/>
            <person name="Dawson S.C."/>
        </authorList>
    </citation>
    <scope>NUCLEOTIDE SEQUENCE [LARGE SCALE GENOMIC DNA]</scope>
    <source>
        <strain evidence="11 12">NEG-M</strain>
    </source>
</reference>
<dbReference type="GO" id="GO:0004053">
    <property type="term" value="F:arginase activity"/>
    <property type="evidence" value="ECO:0007669"/>
    <property type="project" value="UniProtKB-EC"/>
</dbReference>
<dbReference type="GO" id="GO:0005829">
    <property type="term" value="C:cytosol"/>
    <property type="evidence" value="ECO:0007669"/>
    <property type="project" value="TreeGrafter"/>
</dbReference>
<dbReference type="CDD" id="cd09989">
    <property type="entry name" value="Arginase"/>
    <property type="match status" value="1"/>
</dbReference>
<dbReference type="KEGG" id="ngr:NAEGRDRAFT_46282"/>
<dbReference type="GO" id="GO:0030145">
    <property type="term" value="F:manganese ion binding"/>
    <property type="evidence" value="ECO:0007669"/>
    <property type="project" value="TreeGrafter"/>
</dbReference>
<dbReference type="PROSITE" id="PS51409">
    <property type="entry name" value="ARGINASE_2"/>
    <property type="match status" value="1"/>
</dbReference>
<evidence type="ECO:0000256" key="5">
    <source>
        <dbReference type="ARBA" id="ARBA00022503"/>
    </source>
</evidence>
<comment type="similarity">
    <text evidence="9 10">Belongs to the arginase family.</text>
</comment>
<dbReference type="UniPathway" id="UPA00158">
    <property type="reaction ID" value="UER00270"/>
</dbReference>
<dbReference type="InterPro" id="IPR023696">
    <property type="entry name" value="Ureohydrolase_dom_sf"/>
</dbReference>
<dbReference type="OrthoDB" id="9992747at2759"/>
<dbReference type="InParanoid" id="D2V2Z1"/>
<accession>D2V2Z1</accession>
<keyword evidence="7 10" id="KW-0378">Hydrolase</keyword>
<dbReference type="GO" id="GO:0005634">
    <property type="term" value="C:nucleus"/>
    <property type="evidence" value="ECO:0007669"/>
    <property type="project" value="TreeGrafter"/>
</dbReference>
<dbReference type="SUPFAM" id="SSF52768">
    <property type="entry name" value="Arginase/deacetylase"/>
    <property type="match status" value="1"/>
</dbReference>
<protein>
    <recommendedName>
        <fullName evidence="4">Arginase</fullName>
        <ecNumber evidence="3">3.5.3.1</ecNumber>
    </recommendedName>
</protein>
<keyword evidence="6" id="KW-0479">Metal-binding</keyword>
<evidence type="ECO:0000256" key="6">
    <source>
        <dbReference type="ARBA" id="ARBA00022723"/>
    </source>
</evidence>
<dbReference type="InterPro" id="IPR006035">
    <property type="entry name" value="Ureohydrolase"/>
</dbReference>
<evidence type="ECO:0000256" key="3">
    <source>
        <dbReference type="ARBA" id="ARBA00012168"/>
    </source>
</evidence>
<dbReference type="EMBL" id="GG738850">
    <property type="protein sequence ID" value="EFC48535.1"/>
    <property type="molecule type" value="Genomic_DNA"/>
</dbReference>
<dbReference type="GO" id="GO:0006525">
    <property type="term" value="P:arginine metabolic process"/>
    <property type="evidence" value="ECO:0007669"/>
    <property type="project" value="UniProtKB-KW"/>
</dbReference>
<dbReference type="VEuPathDB" id="AmoebaDB:NAEGRDRAFT_46282"/>
<dbReference type="PRINTS" id="PR00116">
    <property type="entry name" value="ARGINASE"/>
</dbReference>
<gene>
    <name evidence="11" type="ORF">NAEGRDRAFT_46282</name>
</gene>
<dbReference type="PROSITE" id="PS01053">
    <property type="entry name" value="ARGINASE_1"/>
    <property type="match status" value="1"/>
</dbReference>
<keyword evidence="5" id="KW-0056">Arginine metabolism</keyword>
<evidence type="ECO:0000313" key="11">
    <source>
        <dbReference type="EMBL" id="EFC48535.1"/>
    </source>
</evidence>
<comment type="pathway">
    <text evidence="2">Nitrogen metabolism; urea cycle; L-ornithine and urea from L-arginine: step 1/1.</text>
</comment>
<comment type="cofactor">
    <cofactor evidence="1">
        <name>Mn(2+)</name>
        <dbReference type="ChEBI" id="CHEBI:29035"/>
    </cofactor>
</comment>
<dbReference type="PANTHER" id="PTHR43782">
    <property type="entry name" value="ARGINASE"/>
    <property type="match status" value="1"/>
</dbReference>
<proteinExistence type="inferred from homology"/>
<dbReference type="FunCoup" id="D2V2Z1">
    <property type="interactions" value="245"/>
</dbReference>
<dbReference type="InterPro" id="IPR014033">
    <property type="entry name" value="Arginase"/>
</dbReference>
<dbReference type="GeneID" id="8852411"/>
<dbReference type="EC" id="3.5.3.1" evidence="3"/>
<dbReference type="InterPro" id="IPR020855">
    <property type="entry name" value="Ureohydrolase_Mn_BS"/>
</dbReference>
<keyword evidence="12" id="KW-1185">Reference proteome</keyword>
<evidence type="ECO:0000256" key="8">
    <source>
        <dbReference type="ARBA" id="ARBA00023211"/>
    </source>
</evidence>
<dbReference type="Proteomes" id="UP000006671">
    <property type="component" value="Unassembled WGS sequence"/>
</dbReference>
<dbReference type="Pfam" id="PF00491">
    <property type="entry name" value="Arginase"/>
    <property type="match status" value="1"/>
</dbReference>
<keyword evidence="8" id="KW-0464">Manganese</keyword>